<accession>A0A5B0R8G5</accession>
<dbReference type="EMBL" id="VSWC01000079">
    <property type="protein sequence ID" value="KAA1094709.1"/>
    <property type="molecule type" value="Genomic_DNA"/>
</dbReference>
<keyword evidence="3" id="KW-1185">Reference proteome</keyword>
<evidence type="ECO:0000313" key="3">
    <source>
        <dbReference type="Proteomes" id="UP000324748"/>
    </source>
</evidence>
<dbReference type="EMBL" id="VDEP01000238">
    <property type="protein sequence ID" value="KAA1121588.1"/>
    <property type="molecule type" value="Genomic_DNA"/>
</dbReference>
<sequence length="52" mass="5827">MSGSTEKSATLRVRETVDVSYNPEGEWYSVAGIQAYRHQIKVSFGMCGKRTN</sequence>
<evidence type="ECO:0000313" key="4">
    <source>
        <dbReference type="Proteomes" id="UP000325313"/>
    </source>
</evidence>
<evidence type="ECO:0000313" key="2">
    <source>
        <dbReference type="EMBL" id="KAA1121588.1"/>
    </source>
</evidence>
<dbReference type="AlphaFoldDB" id="A0A5B0R8G5"/>
<evidence type="ECO:0000313" key="1">
    <source>
        <dbReference type="EMBL" id="KAA1094709.1"/>
    </source>
</evidence>
<organism evidence="2 4">
    <name type="scientific">Puccinia graminis f. sp. tritici</name>
    <dbReference type="NCBI Taxonomy" id="56615"/>
    <lineage>
        <taxon>Eukaryota</taxon>
        <taxon>Fungi</taxon>
        <taxon>Dikarya</taxon>
        <taxon>Basidiomycota</taxon>
        <taxon>Pucciniomycotina</taxon>
        <taxon>Pucciniomycetes</taxon>
        <taxon>Pucciniales</taxon>
        <taxon>Pucciniaceae</taxon>
        <taxon>Puccinia</taxon>
    </lineage>
</organism>
<gene>
    <name evidence="1" type="ORF">PGT21_028703</name>
    <name evidence="2" type="ORF">PGTUg99_032951</name>
</gene>
<reference evidence="3 4" key="1">
    <citation type="submission" date="2019-05" db="EMBL/GenBank/DDBJ databases">
        <title>Emergence of the Ug99 lineage of the wheat stem rust pathogen through somatic hybridization.</title>
        <authorList>
            <person name="Li F."/>
            <person name="Upadhyaya N.M."/>
            <person name="Sperschneider J."/>
            <person name="Matny O."/>
            <person name="Nguyen-Phuc H."/>
            <person name="Mago R."/>
            <person name="Raley C."/>
            <person name="Miller M.E."/>
            <person name="Silverstein K.A.T."/>
            <person name="Henningsen E."/>
            <person name="Hirsch C.D."/>
            <person name="Visser B."/>
            <person name="Pretorius Z.A."/>
            <person name="Steffenson B.J."/>
            <person name="Schwessinger B."/>
            <person name="Dodds P.N."/>
            <person name="Figueroa M."/>
        </authorList>
    </citation>
    <scope>NUCLEOTIDE SEQUENCE [LARGE SCALE GENOMIC DNA]</scope>
    <source>
        <strain evidence="1">21-0</strain>
        <strain evidence="2 4">Ug99</strain>
    </source>
</reference>
<comment type="caution">
    <text evidence="2">The sequence shown here is derived from an EMBL/GenBank/DDBJ whole genome shotgun (WGS) entry which is preliminary data.</text>
</comment>
<name>A0A5B0R8G5_PUCGR</name>
<proteinExistence type="predicted"/>
<dbReference type="Proteomes" id="UP000325313">
    <property type="component" value="Unassembled WGS sequence"/>
</dbReference>
<protein>
    <submittedName>
        <fullName evidence="2">Uncharacterized protein</fullName>
    </submittedName>
</protein>
<dbReference type="Proteomes" id="UP000324748">
    <property type="component" value="Unassembled WGS sequence"/>
</dbReference>